<dbReference type="Proteomes" id="UP000254134">
    <property type="component" value="Unassembled WGS sequence"/>
</dbReference>
<dbReference type="RefSeq" id="WP_181813737.1">
    <property type="nucleotide sequence ID" value="NZ_QQZY01000011.1"/>
</dbReference>
<organism evidence="2 3">
    <name type="scientific">Gaiella occulta</name>
    <dbReference type="NCBI Taxonomy" id="1002870"/>
    <lineage>
        <taxon>Bacteria</taxon>
        <taxon>Bacillati</taxon>
        <taxon>Actinomycetota</taxon>
        <taxon>Thermoleophilia</taxon>
        <taxon>Gaiellales</taxon>
        <taxon>Gaiellaceae</taxon>
        <taxon>Gaiella</taxon>
    </lineage>
</organism>
<comment type="caution">
    <text evidence="2">The sequence shown here is derived from an EMBL/GenBank/DDBJ whole genome shotgun (WGS) entry which is preliminary data.</text>
</comment>
<protein>
    <submittedName>
        <fullName evidence="2">Uncharacterized protein</fullName>
    </submittedName>
</protein>
<sequence>MLASLWFLADAAEEGRKVVLSMLVVGLIFVAVIALGELTHYVAAKRRASKPGRIL</sequence>
<reference evidence="3" key="2">
    <citation type="journal article" date="2019" name="MicrobiologyOpen">
        <title>High-quality draft genome sequence of Gaiella occulta isolated from a 150 meter deep mineral water borehole and comparison with the genome sequences of other deep-branching lineages of the phylum Actinobacteria.</title>
        <authorList>
            <person name="Severino R."/>
            <person name="Froufe H.J.C."/>
            <person name="Barroso C."/>
            <person name="Albuquerque L."/>
            <person name="Lobo-da-Cunha A."/>
            <person name="da Costa M.S."/>
            <person name="Egas C."/>
        </authorList>
    </citation>
    <scope>NUCLEOTIDE SEQUENCE [LARGE SCALE GENOMIC DNA]</scope>
    <source>
        <strain evidence="3">F2-233</strain>
    </source>
</reference>
<dbReference type="AlphaFoldDB" id="A0A7M2YST2"/>
<evidence type="ECO:0000256" key="1">
    <source>
        <dbReference type="SAM" id="Phobius"/>
    </source>
</evidence>
<evidence type="ECO:0000313" key="2">
    <source>
        <dbReference type="EMBL" id="RDI73222.1"/>
    </source>
</evidence>
<keyword evidence="1" id="KW-1133">Transmembrane helix</keyword>
<accession>A0A7M2YST2</accession>
<feature type="transmembrane region" description="Helical" evidence="1">
    <location>
        <begin position="21"/>
        <end position="43"/>
    </location>
</feature>
<name>A0A7M2YST2_9ACTN</name>
<gene>
    <name evidence="2" type="ORF">Gocc_3017</name>
</gene>
<evidence type="ECO:0000313" key="3">
    <source>
        <dbReference type="Proteomes" id="UP000254134"/>
    </source>
</evidence>
<keyword evidence="1" id="KW-0472">Membrane</keyword>
<reference evidence="2 3" key="1">
    <citation type="submission" date="2018-07" db="EMBL/GenBank/DDBJ databases">
        <title>High-quality-draft genome sequence of Gaiella occulta.</title>
        <authorList>
            <person name="Severino R."/>
            <person name="Froufe H.J.C."/>
            <person name="Rainey F.A."/>
            <person name="Barroso C."/>
            <person name="Albuquerque L."/>
            <person name="Lobo-Da-Cunha A."/>
            <person name="Da Costa M.S."/>
            <person name="Egas C."/>
        </authorList>
    </citation>
    <scope>NUCLEOTIDE SEQUENCE [LARGE SCALE GENOMIC DNA]</scope>
    <source>
        <strain evidence="2 3">F2-233</strain>
    </source>
</reference>
<dbReference type="EMBL" id="QQZY01000011">
    <property type="protein sequence ID" value="RDI73222.1"/>
    <property type="molecule type" value="Genomic_DNA"/>
</dbReference>
<keyword evidence="3" id="KW-1185">Reference proteome</keyword>
<proteinExistence type="predicted"/>
<keyword evidence="1" id="KW-0812">Transmembrane</keyword>